<sequence>MHKQPNIIFLMTDQQRWDCIGQFNRHIHTPTLDKLAESGIVYNQAVCQAPMCVPSRNSMMFGYYPSQIGVRTNYGGLADESKLPSEPLPELLRRAGYQTAGFGKTHWNHAGTQEVPSSRGFEIRAVGLARDSGHYEDGAVMMGDSHPERLLAYHEETKDYGGGEENANGYIGATSRIPMNHHRDGWVAEQCLDFIEHGLDPSRPLFLYLSFLKPHAGFNVPDEFERLYRLEDIPDTPQPPWSEEENTHLAASDAVNASSREAYLAKKRVWQAMSPLERRRTTLRYWANCSWLDHYFGLVLTKLEQQGALANSLIVFVSDHGEMLGERQFRFTKYCLYESSVRVPMILSGTYVPADRWGTIDERPAELVDLIPTLAKAAGLPANPMLPGLDLFGEEQRGGSFCEFHGKGVTAPHSSPAYMWRTKAWKLILYVEGAVGSALTRVRDTKGEMYSLTDDPNEWINLYDEEAYAQVREQMKTELLMHLAIVWAKGPNFYDKQGTNALRPGGD</sequence>
<dbReference type="InterPro" id="IPR017850">
    <property type="entry name" value="Alkaline_phosphatase_core_sf"/>
</dbReference>
<reference evidence="4 5" key="1">
    <citation type="submission" date="2020-08" db="EMBL/GenBank/DDBJ databases">
        <title>Genomic Encyclopedia of Type Strains, Phase III (KMG-III): the genomes of soil and plant-associated and newly described type strains.</title>
        <authorList>
            <person name="Whitman W."/>
        </authorList>
    </citation>
    <scope>NUCLEOTIDE SEQUENCE [LARGE SCALE GENOMIC DNA]</scope>
    <source>
        <strain evidence="4 5">CECT 5862</strain>
    </source>
</reference>
<keyword evidence="2" id="KW-0378">Hydrolase</keyword>
<accession>A0A7W5AWY4</accession>
<dbReference type="PANTHER" id="PTHR45953:SF1">
    <property type="entry name" value="IDURONATE 2-SULFATASE"/>
    <property type="match status" value="1"/>
</dbReference>
<name>A0A7W5AWY4_9BACL</name>
<dbReference type="SUPFAM" id="SSF53649">
    <property type="entry name" value="Alkaline phosphatase-like"/>
    <property type="match status" value="1"/>
</dbReference>
<evidence type="ECO:0000313" key="5">
    <source>
        <dbReference type="Proteomes" id="UP000570361"/>
    </source>
</evidence>
<evidence type="ECO:0000313" key="4">
    <source>
        <dbReference type="EMBL" id="MBB3110197.1"/>
    </source>
</evidence>
<comment type="caution">
    <text evidence="4">The sequence shown here is derived from an EMBL/GenBank/DDBJ whole genome shotgun (WGS) entry which is preliminary data.</text>
</comment>
<evidence type="ECO:0000256" key="2">
    <source>
        <dbReference type="ARBA" id="ARBA00022801"/>
    </source>
</evidence>
<dbReference type="RefSeq" id="WP_183599996.1">
    <property type="nucleotide sequence ID" value="NZ_JACHXK010000004.1"/>
</dbReference>
<keyword evidence="5" id="KW-1185">Reference proteome</keyword>
<evidence type="ECO:0000256" key="1">
    <source>
        <dbReference type="ARBA" id="ARBA00022723"/>
    </source>
</evidence>
<dbReference type="Pfam" id="PF00884">
    <property type="entry name" value="Sulfatase"/>
    <property type="match status" value="1"/>
</dbReference>
<dbReference type="Gene3D" id="3.40.720.10">
    <property type="entry name" value="Alkaline Phosphatase, subunit A"/>
    <property type="match status" value="1"/>
</dbReference>
<proteinExistence type="predicted"/>
<dbReference type="Proteomes" id="UP000570361">
    <property type="component" value="Unassembled WGS sequence"/>
</dbReference>
<dbReference type="GO" id="GO:0046872">
    <property type="term" value="F:metal ion binding"/>
    <property type="evidence" value="ECO:0007669"/>
    <property type="project" value="UniProtKB-KW"/>
</dbReference>
<keyword evidence="1" id="KW-0479">Metal-binding</keyword>
<evidence type="ECO:0000259" key="3">
    <source>
        <dbReference type="Pfam" id="PF00884"/>
    </source>
</evidence>
<protein>
    <submittedName>
        <fullName evidence="4">Arylsulfatase A-like enzyme</fullName>
    </submittedName>
</protein>
<dbReference type="InterPro" id="IPR000917">
    <property type="entry name" value="Sulfatase_N"/>
</dbReference>
<dbReference type="GO" id="GO:0005737">
    <property type="term" value="C:cytoplasm"/>
    <property type="evidence" value="ECO:0007669"/>
    <property type="project" value="TreeGrafter"/>
</dbReference>
<gene>
    <name evidence="4" type="ORF">FHS18_002264</name>
</gene>
<dbReference type="AlphaFoldDB" id="A0A7W5AWY4"/>
<dbReference type="EMBL" id="JACHXK010000004">
    <property type="protein sequence ID" value="MBB3110197.1"/>
    <property type="molecule type" value="Genomic_DNA"/>
</dbReference>
<dbReference type="PANTHER" id="PTHR45953">
    <property type="entry name" value="IDURONATE 2-SULFATASE"/>
    <property type="match status" value="1"/>
</dbReference>
<dbReference type="GO" id="GO:0008484">
    <property type="term" value="F:sulfuric ester hydrolase activity"/>
    <property type="evidence" value="ECO:0007669"/>
    <property type="project" value="TreeGrafter"/>
</dbReference>
<feature type="domain" description="Sulfatase N-terminal" evidence="3">
    <location>
        <begin position="5"/>
        <end position="379"/>
    </location>
</feature>
<organism evidence="4 5">
    <name type="scientific">Paenibacillus phyllosphaerae</name>
    <dbReference type="NCBI Taxonomy" id="274593"/>
    <lineage>
        <taxon>Bacteria</taxon>
        <taxon>Bacillati</taxon>
        <taxon>Bacillota</taxon>
        <taxon>Bacilli</taxon>
        <taxon>Bacillales</taxon>
        <taxon>Paenibacillaceae</taxon>
        <taxon>Paenibacillus</taxon>
    </lineage>
</organism>